<sequence>MAAHPLTLNLVMQKARVDRPNLVRQLNVSGSQVDDIGIIEQMTSLEVVSLAANDISDLGPLTHCERLQKVFLRKNDIVDLFQVLHLRGLKQLRSLTLNDNPISSHDCYRRYVIAALPQLETLDDAPITPEERAAARAEFPDVTACEIPLPLPTKRELHEQGGRPSQSGSPLLKRGTPTATPSGSFASPPQQAPAATASPAQPPVSQAQPSSQPQRAPAPQRHRRTDSSDAFTDGSDADGRRGSDYDDRPVGGGRPNVPPRRGPQHADPSAAAPEESPAEEEIYEDSCDSESQVQRCPQRRGPARSAPTRTGGATRPPQQQQQRPGIPLSPQPMGIREENVVRAVNLLLSELSPAGLDAVRRQLDMLDMR</sequence>
<feature type="compositionally biased region" description="Basic and acidic residues" evidence="3">
    <location>
        <begin position="237"/>
        <end position="249"/>
    </location>
</feature>
<feature type="compositionally biased region" description="Low complexity" evidence="3">
    <location>
        <begin position="266"/>
        <end position="275"/>
    </location>
</feature>
<feature type="region of interest" description="Disordered" evidence="3">
    <location>
        <begin position="155"/>
        <end position="334"/>
    </location>
</feature>
<dbReference type="PANTHER" id="PTHR18849">
    <property type="entry name" value="LEUCINE RICH REPEAT PROTEIN"/>
    <property type="match status" value="1"/>
</dbReference>
<keyword evidence="2" id="KW-0677">Repeat</keyword>
<keyword evidence="1" id="KW-0433">Leucine-rich repeat</keyword>
<evidence type="ECO:0000256" key="2">
    <source>
        <dbReference type="ARBA" id="ARBA00022737"/>
    </source>
</evidence>
<evidence type="ECO:0000313" key="5">
    <source>
        <dbReference type="EMBL" id="CAD9123140.1"/>
    </source>
</evidence>
<dbReference type="Gene3D" id="3.80.10.10">
    <property type="entry name" value="Ribonuclease Inhibitor"/>
    <property type="match status" value="1"/>
</dbReference>
<dbReference type="InterPro" id="IPR055004">
    <property type="entry name" value="CFAP410_C"/>
</dbReference>
<proteinExistence type="predicted"/>
<feature type="compositionally biased region" description="Low complexity" evidence="3">
    <location>
        <begin position="181"/>
        <end position="219"/>
    </location>
</feature>
<feature type="compositionally biased region" description="Low complexity" evidence="3">
    <location>
        <begin position="315"/>
        <end position="324"/>
    </location>
</feature>
<gene>
    <name evidence="5" type="ORF">NDES1114_LOCUS18439</name>
</gene>
<evidence type="ECO:0000256" key="1">
    <source>
        <dbReference type="ARBA" id="ARBA00022614"/>
    </source>
</evidence>
<organism evidence="5">
    <name type="scientific">Neobodo designis</name>
    <name type="common">Flagellated protozoan</name>
    <name type="synonym">Bodo designis</name>
    <dbReference type="NCBI Taxonomy" id="312471"/>
    <lineage>
        <taxon>Eukaryota</taxon>
        <taxon>Discoba</taxon>
        <taxon>Euglenozoa</taxon>
        <taxon>Kinetoplastea</taxon>
        <taxon>Metakinetoplastina</taxon>
        <taxon>Neobodonida</taxon>
        <taxon>Neobodo</taxon>
    </lineage>
</organism>
<accession>A0A7S1Q9A3</accession>
<dbReference type="InterPro" id="IPR003603">
    <property type="entry name" value="U2A'_phosphoprotein32A_C"/>
</dbReference>
<dbReference type="Pfam" id="PF22800">
    <property type="entry name" value="CFAP410_C"/>
    <property type="match status" value="1"/>
</dbReference>
<dbReference type="EMBL" id="HBGF01027833">
    <property type="protein sequence ID" value="CAD9123140.1"/>
    <property type="molecule type" value="Transcribed_RNA"/>
</dbReference>
<feature type="compositionally biased region" description="Acidic residues" evidence="3">
    <location>
        <begin position="276"/>
        <end position="288"/>
    </location>
</feature>
<dbReference type="Pfam" id="PF14580">
    <property type="entry name" value="LRR_9"/>
    <property type="match status" value="1"/>
</dbReference>
<feature type="domain" description="U2A'/phosphoprotein 32 family A C-terminal" evidence="4">
    <location>
        <begin position="105"/>
        <end position="123"/>
    </location>
</feature>
<dbReference type="PANTHER" id="PTHR18849:SF0">
    <property type="entry name" value="CILIA- AND FLAGELLA-ASSOCIATED PROTEIN 410-RELATED"/>
    <property type="match status" value="1"/>
</dbReference>
<reference evidence="5" key="1">
    <citation type="submission" date="2021-01" db="EMBL/GenBank/DDBJ databases">
        <authorList>
            <person name="Corre E."/>
            <person name="Pelletier E."/>
            <person name="Niang G."/>
            <person name="Scheremetjew M."/>
            <person name="Finn R."/>
            <person name="Kale V."/>
            <person name="Holt S."/>
            <person name="Cochrane G."/>
            <person name="Meng A."/>
            <person name="Brown T."/>
            <person name="Cohen L."/>
        </authorList>
    </citation>
    <scope>NUCLEOTIDE SEQUENCE</scope>
    <source>
        <strain evidence="5">CCAP 1951/1</strain>
    </source>
</reference>
<protein>
    <recommendedName>
        <fullName evidence="4">U2A'/phosphoprotein 32 family A C-terminal domain-containing protein</fullName>
    </recommendedName>
</protein>
<evidence type="ECO:0000259" key="4">
    <source>
        <dbReference type="SMART" id="SM00446"/>
    </source>
</evidence>
<dbReference type="SUPFAM" id="SSF52058">
    <property type="entry name" value="L domain-like"/>
    <property type="match status" value="1"/>
</dbReference>
<dbReference type="PROSITE" id="PS51450">
    <property type="entry name" value="LRR"/>
    <property type="match status" value="1"/>
</dbReference>
<dbReference type="AlphaFoldDB" id="A0A7S1Q9A3"/>
<evidence type="ECO:0000256" key="3">
    <source>
        <dbReference type="SAM" id="MobiDB-lite"/>
    </source>
</evidence>
<dbReference type="SMART" id="SM00446">
    <property type="entry name" value="LRRcap"/>
    <property type="match status" value="1"/>
</dbReference>
<dbReference type="InterPro" id="IPR032675">
    <property type="entry name" value="LRR_dom_sf"/>
</dbReference>
<name>A0A7S1Q9A3_NEODS</name>
<dbReference type="InterPro" id="IPR001611">
    <property type="entry name" value="Leu-rich_rpt"/>
</dbReference>